<evidence type="ECO:0000259" key="3">
    <source>
        <dbReference type="Pfam" id="PF04426"/>
    </source>
</evidence>
<dbReference type="InterPro" id="IPR039634">
    <property type="entry name" value="Bul1-like"/>
</dbReference>
<feature type="compositionally biased region" description="Low complexity" evidence="1">
    <location>
        <begin position="55"/>
        <end position="66"/>
    </location>
</feature>
<comment type="caution">
    <text evidence="4">The sequence shown here is derived from an EMBL/GenBank/DDBJ whole genome shotgun (WGS) entry which is preliminary data.</text>
</comment>
<name>A0A9P0QL45_9ASCO</name>
<gene>
    <name evidence="4" type="ORF">CLIB1423_02S11958</name>
</gene>
<feature type="region of interest" description="Disordered" evidence="1">
    <location>
        <begin position="23"/>
        <end position="66"/>
    </location>
</feature>
<dbReference type="Proteomes" id="UP000837801">
    <property type="component" value="Unassembled WGS sequence"/>
</dbReference>
<dbReference type="EMBL" id="CAKXYY010000002">
    <property type="protein sequence ID" value="CAH2351088.1"/>
    <property type="molecule type" value="Genomic_DNA"/>
</dbReference>
<dbReference type="Pfam" id="PF04425">
    <property type="entry name" value="Bul1_N"/>
    <property type="match status" value="1"/>
</dbReference>
<reference evidence="4" key="1">
    <citation type="submission" date="2022-03" db="EMBL/GenBank/DDBJ databases">
        <authorList>
            <person name="Legras J.-L."/>
            <person name="Devillers H."/>
            <person name="Grondin C."/>
        </authorList>
    </citation>
    <scope>NUCLEOTIDE SEQUENCE</scope>
    <source>
        <strain evidence="4">CLIB 1423</strain>
    </source>
</reference>
<accession>A0A9P0QL45</accession>
<evidence type="ECO:0000259" key="2">
    <source>
        <dbReference type="Pfam" id="PF04425"/>
    </source>
</evidence>
<feature type="domain" description="Bul1 C-terminal" evidence="3">
    <location>
        <begin position="608"/>
        <end position="823"/>
    </location>
</feature>
<evidence type="ECO:0000313" key="4">
    <source>
        <dbReference type="EMBL" id="CAH2351088.1"/>
    </source>
</evidence>
<feature type="domain" description="Bul1 N-terminal" evidence="2">
    <location>
        <begin position="72"/>
        <end position="467"/>
    </location>
</feature>
<protein>
    <recommendedName>
        <fullName evidence="6">Bul1 C-terminal domain-containing protein</fullName>
    </recommendedName>
</protein>
<dbReference type="PANTHER" id="PTHR31904:SF1">
    <property type="entry name" value="BYPASS OF STOP CODON PROTEIN 5-RELATED"/>
    <property type="match status" value="1"/>
</dbReference>
<feature type="compositionally biased region" description="Low complexity" evidence="1">
    <location>
        <begin position="28"/>
        <end position="46"/>
    </location>
</feature>
<keyword evidence="5" id="KW-1185">Reference proteome</keyword>
<evidence type="ECO:0000256" key="1">
    <source>
        <dbReference type="SAM" id="MobiDB-lite"/>
    </source>
</evidence>
<evidence type="ECO:0000313" key="5">
    <source>
        <dbReference type="Proteomes" id="UP000837801"/>
    </source>
</evidence>
<dbReference type="InterPro" id="IPR007519">
    <property type="entry name" value="Bul1_N"/>
</dbReference>
<evidence type="ECO:0008006" key="6">
    <source>
        <dbReference type="Google" id="ProtNLM"/>
    </source>
</evidence>
<dbReference type="OrthoDB" id="420195at2759"/>
<organism evidence="4 5">
    <name type="scientific">[Candida] railenensis</name>
    <dbReference type="NCBI Taxonomy" id="45579"/>
    <lineage>
        <taxon>Eukaryota</taxon>
        <taxon>Fungi</taxon>
        <taxon>Dikarya</taxon>
        <taxon>Ascomycota</taxon>
        <taxon>Saccharomycotina</taxon>
        <taxon>Pichiomycetes</taxon>
        <taxon>Debaryomycetaceae</taxon>
        <taxon>Kurtzmaniella</taxon>
    </lineage>
</organism>
<dbReference type="PANTHER" id="PTHR31904">
    <property type="entry name" value="BYPASS OF STOP CODON PROTEIN 5-RELATED"/>
    <property type="match status" value="1"/>
</dbReference>
<dbReference type="AlphaFoldDB" id="A0A9P0QL45"/>
<proteinExistence type="predicted"/>
<feature type="region of interest" description="Disordered" evidence="1">
    <location>
        <begin position="726"/>
        <end position="747"/>
    </location>
</feature>
<dbReference type="Pfam" id="PF04426">
    <property type="entry name" value="Bul1_C"/>
    <property type="match status" value="1"/>
</dbReference>
<dbReference type="InterPro" id="IPR022794">
    <property type="entry name" value="Bul1_C"/>
</dbReference>
<sequence>MPLFRHSKKKDVSKSFEELNITPSRSNASQLSSLAPSRSSSPVLVPTATPVPKRAPSYSLASSTSPSFTNLMPVSSKEEDKEILNILPSYHMYKSTVSRNLTPSQENFKIEPPTYELTPSNSVPQSLVTSPLQSPPNELEYTDSFHQPVVDTVNEAADNLWENTILANAHKLKNLTETDNKISNNLDINIHVTEKVCQKGVEPIHMDPSSREFQQGDYIHGYVTIENKSKIPIPFDMVYVVFEGSTIVLDTNVSGVLDTKKPKTVYKFLNMIDLFASWSYANIDRLVSDNGDPHDWCNGETDPYDNTILAIDVNRIFQPNIKYKRYFTFRIPDKLLDDACEMHDLTRHQEVPPSIGKTRSAVRTIFEETGTNPVSIKDFAPIDTSISYSIDARVIGKASDYEFKSTSSTGDEYIVAKDVSVPIRIVPLSNSERQSQLTVNREETQLFYRAFVDCVKNKINLGRELLNLQPILSNSTNENGGTGFAGFPDLTPMNSMDNNSFIKIRQLYDASAGLDSKPVVLNLKVPRKSVKDQQYQSFLTYKKKSLTGLSKSSGILSLSTPKAEYRISYRPPLKYRPKVIEPRNNVHVLSIPMELQFLVENGKSTSSSSTSSAHASLPEIKEITTELTVFTVRSKKHPIPVELSHEMLFNDQEVEGSKASGNDNFDTIVIRKFQSYLHEMTDLIKKIGPEIYLVENRLFNDLKSMAFLNTKYINLSISDVTVSTSQSGGTSSKNLNTVPWQEGEGSDMTEHQGYTSYFKRFNLNIDTSKAYFKGMANNSKTESCILPDFQSCLIARLYYLRICFKTSTNQTLTVNVPVVVENLGGV</sequence>